<dbReference type="PANTHER" id="PTHR33107">
    <property type="entry name" value="KUNITZ TRYPSIN INHIBITOR 2"/>
    <property type="match status" value="1"/>
</dbReference>
<dbReference type="PANTHER" id="PTHR33107:SF53">
    <property type="entry name" value="NEPROSIN DOMAIN-CONTAINING PROTEIN"/>
    <property type="match status" value="1"/>
</dbReference>
<sequence length="191" mass="21672">MKIRIIPLPPWSESFGQIRIRAAYLIEVHSPKGKAWISEYGSDISDPYSCPQRVVAISDEIVELPLPVYFELSWDRELTVPTELKIKFEFSTECDESGYWRVANSSSSPTKEIVMSGSESSDDTTFTVMKSDKGYYKFVFGSADKPTDIGLDEIRSGVWRLILSNNSDFGVSFAPYSLHARKGRRGQFEYL</sequence>
<dbReference type="Pfam" id="PF00197">
    <property type="entry name" value="Kunitz_legume"/>
    <property type="match status" value="1"/>
</dbReference>
<organism evidence="1 2">
    <name type="scientific">Eruca vesicaria subsp. sativa</name>
    <name type="common">Garden rocket</name>
    <name type="synonym">Eruca sativa</name>
    <dbReference type="NCBI Taxonomy" id="29727"/>
    <lineage>
        <taxon>Eukaryota</taxon>
        <taxon>Viridiplantae</taxon>
        <taxon>Streptophyta</taxon>
        <taxon>Embryophyta</taxon>
        <taxon>Tracheophyta</taxon>
        <taxon>Spermatophyta</taxon>
        <taxon>Magnoliopsida</taxon>
        <taxon>eudicotyledons</taxon>
        <taxon>Gunneridae</taxon>
        <taxon>Pentapetalae</taxon>
        <taxon>rosids</taxon>
        <taxon>malvids</taxon>
        <taxon>Brassicales</taxon>
        <taxon>Brassicaceae</taxon>
        <taxon>Brassiceae</taxon>
        <taxon>Eruca</taxon>
    </lineage>
</organism>
<gene>
    <name evidence="1" type="ORF">ERUC_LOCUS12228</name>
</gene>
<dbReference type="Gene3D" id="2.80.10.50">
    <property type="match status" value="1"/>
</dbReference>
<protein>
    <submittedName>
        <fullName evidence="1">Uncharacterized protein</fullName>
    </submittedName>
</protein>
<dbReference type="AlphaFoldDB" id="A0ABC8JK31"/>
<dbReference type="SUPFAM" id="SSF50386">
    <property type="entry name" value="STI-like"/>
    <property type="match status" value="1"/>
</dbReference>
<reference evidence="1 2" key="1">
    <citation type="submission" date="2022-03" db="EMBL/GenBank/DDBJ databases">
        <authorList>
            <person name="Macdonald S."/>
            <person name="Ahmed S."/>
            <person name="Newling K."/>
        </authorList>
    </citation>
    <scope>NUCLEOTIDE SEQUENCE [LARGE SCALE GENOMIC DNA]</scope>
</reference>
<accession>A0ABC8JK31</accession>
<dbReference type="InterPro" id="IPR002160">
    <property type="entry name" value="Prot_inh_Kunz-lg"/>
</dbReference>
<dbReference type="EMBL" id="CAKOAT010116265">
    <property type="protein sequence ID" value="CAH8330905.1"/>
    <property type="molecule type" value="Genomic_DNA"/>
</dbReference>
<evidence type="ECO:0000313" key="1">
    <source>
        <dbReference type="EMBL" id="CAH8330905.1"/>
    </source>
</evidence>
<name>A0ABC8JK31_ERUVS</name>
<proteinExistence type="predicted"/>
<dbReference type="SMART" id="SM00452">
    <property type="entry name" value="STI"/>
    <property type="match status" value="1"/>
</dbReference>
<comment type="caution">
    <text evidence="1">The sequence shown here is derived from an EMBL/GenBank/DDBJ whole genome shotgun (WGS) entry which is preliminary data.</text>
</comment>
<evidence type="ECO:0000313" key="2">
    <source>
        <dbReference type="Proteomes" id="UP001642260"/>
    </source>
</evidence>
<dbReference type="Proteomes" id="UP001642260">
    <property type="component" value="Unassembled WGS sequence"/>
</dbReference>
<dbReference type="InterPro" id="IPR011065">
    <property type="entry name" value="Kunitz_inhibitor_STI-like_sf"/>
</dbReference>
<keyword evidence="2" id="KW-1185">Reference proteome</keyword>